<dbReference type="AlphaFoldDB" id="A0A1H1TUR3"/>
<dbReference type="RefSeq" id="WP_092542419.1">
    <property type="nucleotide sequence ID" value="NZ_BOMJ01000020.1"/>
</dbReference>
<feature type="transmembrane region" description="Helical" evidence="1">
    <location>
        <begin position="145"/>
        <end position="164"/>
    </location>
</feature>
<dbReference type="GO" id="GO:0006508">
    <property type="term" value="P:proteolysis"/>
    <property type="evidence" value="ECO:0007669"/>
    <property type="project" value="UniProtKB-KW"/>
</dbReference>
<feature type="transmembrane region" description="Helical" evidence="1">
    <location>
        <begin position="208"/>
        <end position="226"/>
    </location>
</feature>
<dbReference type="STRING" id="113562.SAMN04489716_1248"/>
<feature type="transmembrane region" description="Helical" evidence="1">
    <location>
        <begin position="264"/>
        <end position="287"/>
    </location>
</feature>
<feature type="domain" description="CAAX prenyl protease 2/Lysostaphin resistance protein A-like" evidence="2">
    <location>
        <begin position="154"/>
        <end position="244"/>
    </location>
</feature>
<keyword evidence="3" id="KW-0378">Hydrolase</keyword>
<dbReference type="GO" id="GO:0080120">
    <property type="term" value="P:CAAX-box protein maturation"/>
    <property type="evidence" value="ECO:0007669"/>
    <property type="project" value="UniProtKB-ARBA"/>
</dbReference>
<evidence type="ECO:0000313" key="3">
    <source>
        <dbReference type="EMBL" id="SDS63938.1"/>
    </source>
</evidence>
<protein>
    <submittedName>
        <fullName evidence="3">Membrane protease YdiL, CAAX protease family</fullName>
    </submittedName>
</protein>
<evidence type="ECO:0000313" key="4">
    <source>
        <dbReference type="Proteomes" id="UP000198688"/>
    </source>
</evidence>
<gene>
    <name evidence="3" type="ORF">SAMN04489716_1248</name>
</gene>
<keyword evidence="3" id="KW-0645">Protease</keyword>
<feature type="transmembrane region" description="Helical" evidence="1">
    <location>
        <begin position="66"/>
        <end position="89"/>
    </location>
</feature>
<sequence length="304" mass="32559">MSTTGTPYHRLALTPTHRWWRPLLGTFFILATGVVAFLVTFFVYAGAAELTGQPDGADGMPTFGPLAELALGFVSLAVLLPVVLLAARLTQARPAGTLSSVDGRIRWRWLMICLPVAAVAIIVFMTGGTALAVLTGEESGLDVPLVGWAPFLTSTAVLFLVVPFQAAAEEYLCRGWLLQAVGTWFRGPWVPIVFQALVFAALHGWGTPFGFFDLAVFGVIAGWVTVRTGGLEAAIALHVMNNLLSSIVAGAFGQLTIDETAADMPWQMAAADLPVLLGFAAVITWLWRRRPAPMDSRELVGSVH</sequence>
<dbReference type="GO" id="GO:0004175">
    <property type="term" value="F:endopeptidase activity"/>
    <property type="evidence" value="ECO:0007669"/>
    <property type="project" value="UniProtKB-ARBA"/>
</dbReference>
<reference evidence="3 4" key="1">
    <citation type="submission" date="2016-10" db="EMBL/GenBank/DDBJ databases">
        <authorList>
            <person name="de Groot N.N."/>
        </authorList>
    </citation>
    <scope>NUCLEOTIDE SEQUENCE [LARGE SCALE GENOMIC DNA]</scope>
    <source>
        <strain evidence="3 4">DSM 43941</strain>
    </source>
</reference>
<dbReference type="Proteomes" id="UP000198688">
    <property type="component" value="Chromosome I"/>
</dbReference>
<keyword evidence="1" id="KW-0812">Transmembrane</keyword>
<keyword evidence="1" id="KW-0472">Membrane</keyword>
<feature type="transmembrane region" description="Helical" evidence="1">
    <location>
        <begin position="23"/>
        <end position="46"/>
    </location>
</feature>
<organism evidence="3 4">
    <name type="scientific">Actinoplanes derwentensis</name>
    <dbReference type="NCBI Taxonomy" id="113562"/>
    <lineage>
        <taxon>Bacteria</taxon>
        <taxon>Bacillati</taxon>
        <taxon>Actinomycetota</taxon>
        <taxon>Actinomycetes</taxon>
        <taxon>Micromonosporales</taxon>
        <taxon>Micromonosporaceae</taxon>
        <taxon>Actinoplanes</taxon>
    </lineage>
</organism>
<keyword evidence="4" id="KW-1185">Reference proteome</keyword>
<feature type="transmembrane region" description="Helical" evidence="1">
    <location>
        <begin position="109"/>
        <end position="133"/>
    </location>
</feature>
<feature type="transmembrane region" description="Helical" evidence="1">
    <location>
        <begin position="233"/>
        <end position="252"/>
    </location>
</feature>
<proteinExistence type="predicted"/>
<evidence type="ECO:0000256" key="1">
    <source>
        <dbReference type="SAM" id="Phobius"/>
    </source>
</evidence>
<feature type="transmembrane region" description="Helical" evidence="1">
    <location>
        <begin position="176"/>
        <end position="202"/>
    </location>
</feature>
<name>A0A1H1TUR3_9ACTN</name>
<accession>A0A1H1TUR3</accession>
<dbReference type="InterPro" id="IPR003675">
    <property type="entry name" value="Rce1/LyrA-like_dom"/>
</dbReference>
<dbReference type="EMBL" id="LT629758">
    <property type="protein sequence ID" value="SDS63938.1"/>
    <property type="molecule type" value="Genomic_DNA"/>
</dbReference>
<evidence type="ECO:0000259" key="2">
    <source>
        <dbReference type="Pfam" id="PF02517"/>
    </source>
</evidence>
<dbReference type="OrthoDB" id="2680086at2"/>
<dbReference type="Pfam" id="PF02517">
    <property type="entry name" value="Rce1-like"/>
    <property type="match status" value="1"/>
</dbReference>
<keyword evidence="1" id="KW-1133">Transmembrane helix</keyword>